<comment type="subcellular location">
    <subcellularLocation>
        <location evidence="1">Membrane</location>
        <topology evidence="1">Single-pass type II membrane protein</topology>
    </subcellularLocation>
</comment>
<dbReference type="AlphaFoldDB" id="A0A7R8ZTN9"/>
<keyword evidence="3" id="KW-0812">Transmembrane</keyword>
<dbReference type="GO" id="GO:0016020">
    <property type="term" value="C:membrane"/>
    <property type="evidence" value="ECO:0007669"/>
    <property type="project" value="UniProtKB-SubCell"/>
</dbReference>
<feature type="non-terminal residue" evidence="7">
    <location>
        <position position="1"/>
    </location>
</feature>
<name>A0A7R8ZTN9_9CRUS</name>
<dbReference type="EMBL" id="OB676743">
    <property type="protein sequence ID" value="CAD7236124.1"/>
    <property type="molecule type" value="Genomic_DNA"/>
</dbReference>
<sequence length="171" mass="18938">FLGGGMEAKHASPERLAATASEFIAGGPGYLLSRAAVQEAFGDQGRGRGIPECQVETKRRYEDVAMTLCLRELGVKIVNALDDEGRALFFPMGPSVFLAALWDSGPPEKYDWITKDLFLGNLTHLRETYCCPKYPISFHYVTSEQMYTFEYLAYVVAVDRGKQLPDAGEKG</sequence>
<evidence type="ECO:0000256" key="5">
    <source>
        <dbReference type="ARBA" id="ARBA00022989"/>
    </source>
</evidence>
<protein>
    <submittedName>
        <fullName evidence="7">Uncharacterized protein</fullName>
    </submittedName>
</protein>
<dbReference type="PANTHER" id="PTHR23033:SF14">
    <property type="entry name" value="GLYCOPROTEIN-N-ACETYLGALACTOSAMINE 3-BETA-GALACTOSYLTRANSFERASE 1-RELATED"/>
    <property type="match status" value="1"/>
</dbReference>
<dbReference type="PANTHER" id="PTHR23033">
    <property type="entry name" value="BETA1,3-GALACTOSYLTRANSFERASE"/>
    <property type="match status" value="1"/>
</dbReference>
<accession>A0A7R8ZTN9</accession>
<reference evidence="7" key="1">
    <citation type="submission" date="2020-11" db="EMBL/GenBank/DDBJ databases">
        <authorList>
            <person name="Tran Van P."/>
        </authorList>
    </citation>
    <scope>NUCLEOTIDE SEQUENCE</scope>
</reference>
<keyword evidence="5" id="KW-1133">Transmembrane helix</keyword>
<dbReference type="OrthoDB" id="414175at2759"/>
<evidence type="ECO:0000256" key="2">
    <source>
        <dbReference type="ARBA" id="ARBA00006462"/>
    </source>
</evidence>
<proteinExistence type="inferred from homology"/>
<keyword evidence="4" id="KW-0735">Signal-anchor</keyword>
<dbReference type="GO" id="GO:0016263">
    <property type="term" value="F:glycoprotein-N-acetylgalactosamine 3-beta-galactosyltransferase activity"/>
    <property type="evidence" value="ECO:0007669"/>
    <property type="project" value="TreeGrafter"/>
</dbReference>
<comment type="similarity">
    <text evidence="2">Belongs to the glycosyltransferase 31 family. Beta3-Gal-T subfamily.</text>
</comment>
<evidence type="ECO:0000313" key="7">
    <source>
        <dbReference type="EMBL" id="CAD7236124.1"/>
    </source>
</evidence>
<organism evidence="7">
    <name type="scientific">Cyprideis torosa</name>
    <dbReference type="NCBI Taxonomy" id="163714"/>
    <lineage>
        <taxon>Eukaryota</taxon>
        <taxon>Metazoa</taxon>
        <taxon>Ecdysozoa</taxon>
        <taxon>Arthropoda</taxon>
        <taxon>Crustacea</taxon>
        <taxon>Oligostraca</taxon>
        <taxon>Ostracoda</taxon>
        <taxon>Podocopa</taxon>
        <taxon>Podocopida</taxon>
        <taxon>Cytherocopina</taxon>
        <taxon>Cytheroidea</taxon>
        <taxon>Cytherideidae</taxon>
        <taxon>Cyprideis</taxon>
    </lineage>
</organism>
<keyword evidence="6" id="KW-0472">Membrane</keyword>
<evidence type="ECO:0000256" key="1">
    <source>
        <dbReference type="ARBA" id="ARBA00004606"/>
    </source>
</evidence>
<evidence type="ECO:0000256" key="3">
    <source>
        <dbReference type="ARBA" id="ARBA00022692"/>
    </source>
</evidence>
<gene>
    <name evidence="7" type="ORF">CTOB1V02_LOCUS13939</name>
</gene>
<evidence type="ECO:0000256" key="6">
    <source>
        <dbReference type="ARBA" id="ARBA00023136"/>
    </source>
</evidence>
<dbReference type="InterPro" id="IPR026050">
    <property type="entry name" value="C1GALT1/C1GALT1_chp1"/>
</dbReference>
<evidence type="ECO:0000256" key="4">
    <source>
        <dbReference type="ARBA" id="ARBA00022968"/>
    </source>
</evidence>